<keyword evidence="1" id="KW-1133">Transmembrane helix</keyword>
<feature type="chain" id="PRO_5007294816" description="Membrane anchor Opy2 N-terminal domain-containing protein" evidence="2">
    <location>
        <begin position="25"/>
        <end position="134"/>
    </location>
</feature>
<dbReference type="PANTHER" id="PTHR36854">
    <property type="entry name" value="CHROMOSOME 9, WHOLE GENOME SHOTGUN SEQUENCE"/>
    <property type="match status" value="1"/>
</dbReference>
<evidence type="ECO:0000256" key="2">
    <source>
        <dbReference type="SAM" id="SignalP"/>
    </source>
</evidence>
<dbReference type="OMA" id="KLTICKE"/>
<keyword evidence="2" id="KW-0732">Signal</keyword>
<organism evidence="3 4">
    <name type="scientific">Conidiobolus coronatus (strain ATCC 28846 / CBS 209.66 / NRRL 28638)</name>
    <name type="common">Delacroixia coronata</name>
    <dbReference type="NCBI Taxonomy" id="796925"/>
    <lineage>
        <taxon>Eukaryota</taxon>
        <taxon>Fungi</taxon>
        <taxon>Fungi incertae sedis</taxon>
        <taxon>Zoopagomycota</taxon>
        <taxon>Entomophthoromycotina</taxon>
        <taxon>Entomophthoromycetes</taxon>
        <taxon>Entomophthorales</taxon>
        <taxon>Ancylistaceae</taxon>
        <taxon>Conidiobolus</taxon>
    </lineage>
</organism>
<reference evidence="3 4" key="1">
    <citation type="journal article" date="2015" name="Genome Biol. Evol.">
        <title>Phylogenomic analyses indicate that early fungi evolved digesting cell walls of algal ancestors of land plants.</title>
        <authorList>
            <person name="Chang Y."/>
            <person name="Wang S."/>
            <person name="Sekimoto S."/>
            <person name="Aerts A.L."/>
            <person name="Choi C."/>
            <person name="Clum A."/>
            <person name="LaButti K.M."/>
            <person name="Lindquist E.A."/>
            <person name="Yee Ngan C."/>
            <person name="Ohm R.A."/>
            <person name="Salamov A.A."/>
            <person name="Grigoriev I.V."/>
            <person name="Spatafora J.W."/>
            <person name="Berbee M.L."/>
        </authorList>
    </citation>
    <scope>NUCLEOTIDE SEQUENCE [LARGE SCALE GENOMIC DNA]</scope>
    <source>
        <strain evidence="3 4">NRRL 28638</strain>
    </source>
</reference>
<gene>
    <name evidence="3" type="ORF">CONCODRAFT_15164</name>
</gene>
<dbReference type="PANTHER" id="PTHR36854:SF1">
    <property type="entry name" value="TRANSMEMBRANE PROTEIN"/>
    <property type="match status" value="1"/>
</dbReference>
<feature type="transmembrane region" description="Helical" evidence="1">
    <location>
        <begin position="92"/>
        <end position="110"/>
    </location>
</feature>
<dbReference type="EMBL" id="KQ964429">
    <property type="protein sequence ID" value="KXN73973.1"/>
    <property type="molecule type" value="Genomic_DNA"/>
</dbReference>
<evidence type="ECO:0000313" key="4">
    <source>
        <dbReference type="Proteomes" id="UP000070444"/>
    </source>
</evidence>
<protein>
    <recommendedName>
        <fullName evidence="5">Membrane anchor Opy2 N-terminal domain-containing protein</fullName>
    </recommendedName>
</protein>
<keyword evidence="1" id="KW-0472">Membrane</keyword>
<keyword evidence="4" id="KW-1185">Reference proteome</keyword>
<evidence type="ECO:0008006" key="5">
    <source>
        <dbReference type="Google" id="ProtNLM"/>
    </source>
</evidence>
<evidence type="ECO:0000313" key="3">
    <source>
        <dbReference type="EMBL" id="KXN73973.1"/>
    </source>
</evidence>
<dbReference type="AlphaFoldDB" id="A0A137PG42"/>
<sequence>MKINTIKYYTQVLILSIFILAVECSIPTFCKCTCGVNSKIFTLAEDATCIKCTKAACLIQFPELCDSEKSAASSSDTIGIKCFQRASYKDEIFIYIFLIVTLGLLLIAVFKNQLIKLYKRNFGYTTNYSTMGTH</sequence>
<proteinExistence type="predicted"/>
<name>A0A137PG42_CONC2</name>
<accession>A0A137PG42</accession>
<feature type="signal peptide" evidence="2">
    <location>
        <begin position="1"/>
        <end position="24"/>
    </location>
</feature>
<dbReference type="Proteomes" id="UP000070444">
    <property type="component" value="Unassembled WGS sequence"/>
</dbReference>
<keyword evidence="1" id="KW-0812">Transmembrane</keyword>
<dbReference type="OrthoDB" id="2142503at2759"/>
<evidence type="ECO:0000256" key="1">
    <source>
        <dbReference type="SAM" id="Phobius"/>
    </source>
</evidence>